<feature type="transmembrane region" description="Helical" evidence="12">
    <location>
        <begin position="17"/>
        <end position="43"/>
    </location>
</feature>
<dbReference type="AlphaFoldDB" id="A0AA39FCF5"/>
<comment type="caution">
    <text evidence="13">The sequence shown here is derived from an EMBL/GenBank/DDBJ whole genome shotgun (WGS) entry which is preliminary data.</text>
</comment>
<reference evidence="13" key="2">
    <citation type="submission" date="2023-03" db="EMBL/GenBank/DDBJ databases">
        <authorList>
            <person name="Inwood S.N."/>
            <person name="Skelly J.G."/>
            <person name="Guhlin J."/>
            <person name="Harrop T.W.R."/>
            <person name="Goldson S.G."/>
            <person name="Dearden P.K."/>
        </authorList>
    </citation>
    <scope>NUCLEOTIDE SEQUENCE</scope>
    <source>
        <strain evidence="13">Lincoln</strain>
        <tissue evidence="13">Whole body</tissue>
    </source>
</reference>
<dbReference type="InterPro" id="IPR009703">
    <property type="entry name" value="Selenoprotein_S"/>
</dbReference>
<keyword evidence="14" id="KW-1185">Reference proteome</keyword>
<dbReference type="GO" id="GO:0030968">
    <property type="term" value="P:endoplasmic reticulum unfolded protein response"/>
    <property type="evidence" value="ECO:0007669"/>
    <property type="project" value="TreeGrafter"/>
</dbReference>
<feature type="region of interest" description="Disordered" evidence="11">
    <location>
        <begin position="122"/>
        <end position="168"/>
    </location>
</feature>
<evidence type="ECO:0000256" key="9">
    <source>
        <dbReference type="ARBA" id="ARBA00023136"/>
    </source>
</evidence>
<evidence type="ECO:0000256" key="3">
    <source>
        <dbReference type="ARBA" id="ARBA00011034"/>
    </source>
</evidence>
<keyword evidence="8 12" id="KW-1133">Transmembrane helix</keyword>
<evidence type="ECO:0000256" key="10">
    <source>
        <dbReference type="SAM" id="Coils"/>
    </source>
</evidence>
<evidence type="ECO:0000256" key="1">
    <source>
        <dbReference type="ARBA" id="ARBA00004389"/>
    </source>
</evidence>
<evidence type="ECO:0000256" key="4">
    <source>
        <dbReference type="ARBA" id="ARBA00022490"/>
    </source>
</evidence>
<evidence type="ECO:0000256" key="2">
    <source>
        <dbReference type="ARBA" id="ARBA00004496"/>
    </source>
</evidence>
<dbReference type="GO" id="GO:0030970">
    <property type="term" value="P:retrograde protein transport, ER to cytosol"/>
    <property type="evidence" value="ECO:0007669"/>
    <property type="project" value="TreeGrafter"/>
</dbReference>
<accession>A0AA39FCF5</accession>
<proteinExistence type="inferred from homology"/>
<dbReference type="EMBL" id="JAQQBR010001832">
    <property type="protein sequence ID" value="KAK0166994.1"/>
    <property type="molecule type" value="Genomic_DNA"/>
</dbReference>
<organism evidence="13 14">
    <name type="scientific">Microctonus hyperodae</name>
    <name type="common">Parasitoid wasp</name>
    <dbReference type="NCBI Taxonomy" id="165561"/>
    <lineage>
        <taxon>Eukaryota</taxon>
        <taxon>Metazoa</taxon>
        <taxon>Ecdysozoa</taxon>
        <taxon>Arthropoda</taxon>
        <taxon>Hexapoda</taxon>
        <taxon>Insecta</taxon>
        <taxon>Pterygota</taxon>
        <taxon>Neoptera</taxon>
        <taxon>Endopterygota</taxon>
        <taxon>Hymenoptera</taxon>
        <taxon>Apocrita</taxon>
        <taxon>Ichneumonoidea</taxon>
        <taxon>Braconidae</taxon>
        <taxon>Euphorinae</taxon>
        <taxon>Microctonus</taxon>
    </lineage>
</organism>
<evidence type="ECO:0000256" key="11">
    <source>
        <dbReference type="SAM" id="MobiDB-lite"/>
    </source>
</evidence>
<keyword evidence="7" id="KW-0712">Selenocysteine</keyword>
<comment type="subcellular location">
    <subcellularLocation>
        <location evidence="2">Cytoplasm</location>
    </subcellularLocation>
    <subcellularLocation>
        <location evidence="1">Endoplasmic reticulum membrane</location>
        <topology evidence="1">Single-pass membrane protein</topology>
    </subcellularLocation>
</comment>
<evidence type="ECO:0000313" key="14">
    <source>
        <dbReference type="Proteomes" id="UP001168972"/>
    </source>
</evidence>
<evidence type="ECO:0000256" key="5">
    <source>
        <dbReference type="ARBA" id="ARBA00022692"/>
    </source>
</evidence>
<keyword evidence="6" id="KW-0256">Endoplasmic reticulum</keyword>
<evidence type="ECO:0000313" key="13">
    <source>
        <dbReference type="EMBL" id="KAK0166994.1"/>
    </source>
</evidence>
<dbReference type="PANTHER" id="PTHR28621:SF1">
    <property type="entry name" value="SELENOPROTEIN S"/>
    <property type="match status" value="1"/>
</dbReference>
<dbReference type="PANTHER" id="PTHR28621">
    <property type="entry name" value="SELENOPROTEIN S"/>
    <property type="match status" value="1"/>
</dbReference>
<reference evidence="13" key="1">
    <citation type="journal article" date="2023" name="bioRxiv">
        <title>Scaffold-level genome assemblies of two parasitoid biocontrol wasps reveal the parthenogenesis mechanism and an associated novel virus.</title>
        <authorList>
            <person name="Inwood S."/>
            <person name="Skelly J."/>
            <person name="Guhlin J."/>
            <person name="Harrop T."/>
            <person name="Goldson S."/>
            <person name="Dearden P."/>
        </authorList>
    </citation>
    <scope>NUCLEOTIDE SEQUENCE</scope>
    <source>
        <strain evidence="13">Lincoln</strain>
        <tissue evidence="13">Whole body</tissue>
    </source>
</reference>
<keyword evidence="9 12" id="KW-0472">Membrane</keyword>
<dbReference type="Gene3D" id="6.10.250.2950">
    <property type="match status" value="1"/>
</dbReference>
<evidence type="ECO:0000256" key="6">
    <source>
        <dbReference type="ARBA" id="ARBA00022824"/>
    </source>
</evidence>
<protein>
    <recommendedName>
        <fullName evidence="15">Selenoprotein S</fullName>
    </recommendedName>
</protein>
<keyword evidence="10" id="KW-0175">Coiled coil</keyword>
<evidence type="ECO:0000256" key="7">
    <source>
        <dbReference type="ARBA" id="ARBA00022933"/>
    </source>
</evidence>
<evidence type="ECO:0008006" key="15">
    <source>
        <dbReference type="Google" id="ProtNLM"/>
    </source>
</evidence>
<feature type="compositionally biased region" description="Basic residues" evidence="11">
    <location>
        <begin position="156"/>
        <end position="168"/>
    </location>
</feature>
<keyword evidence="5 12" id="KW-0812">Transmembrane</keyword>
<comment type="similarity">
    <text evidence="3">Belongs to the selenoprotein S family.</text>
</comment>
<dbReference type="GO" id="GO:0036502">
    <property type="term" value="C:Derlin-1-VIMP complex"/>
    <property type="evidence" value="ECO:0007669"/>
    <property type="project" value="TreeGrafter"/>
</dbReference>
<gene>
    <name evidence="13" type="ORF">PV327_004449</name>
</gene>
<dbReference type="Proteomes" id="UP001168972">
    <property type="component" value="Unassembled WGS sequence"/>
</dbReference>
<name>A0AA39FCF5_MICHY</name>
<dbReference type="Pfam" id="PF06936">
    <property type="entry name" value="Selenoprotein_S"/>
    <property type="match status" value="1"/>
</dbReference>
<sequence>MDEDSNFVHHSASNLTIIWAAIASVGWYILAVAVGLFFASPYIKEKYINWRTKKDEEEYYAKYHKNPDLFEERLTAVEAARRKMQDKYNEQAEIAKQKEEERKELKRQQLLKLTSNLNNGNKLGIADDGSSSSSSSSSKLRNDYNPLMGDTNRGYKPPKRSCCGKKCG</sequence>
<feature type="coiled-coil region" evidence="10">
    <location>
        <begin position="81"/>
        <end position="116"/>
    </location>
</feature>
<dbReference type="GO" id="GO:0036513">
    <property type="term" value="C:Derlin-1 retrotranslocation complex"/>
    <property type="evidence" value="ECO:0007669"/>
    <property type="project" value="TreeGrafter"/>
</dbReference>
<evidence type="ECO:0000256" key="8">
    <source>
        <dbReference type="ARBA" id="ARBA00022989"/>
    </source>
</evidence>
<evidence type="ECO:0000256" key="12">
    <source>
        <dbReference type="SAM" id="Phobius"/>
    </source>
</evidence>
<keyword evidence="4" id="KW-0963">Cytoplasm</keyword>